<feature type="region of interest" description="Disordered" evidence="5">
    <location>
        <begin position="814"/>
        <end position="880"/>
    </location>
</feature>
<evidence type="ECO:0000256" key="3">
    <source>
        <dbReference type="ARBA" id="ARBA00022989"/>
    </source>
</evidence>
<dbReference type="SUPFAM" id="SSF81321">
    <property type="entry name" value="Family A G protein-coupled receptor-like"/>
    <property type="match status" value="1"/>
</dbReference>
<dbReference type="GO" id="GO:0004930">
    <property type="term" value="F:G protein-coupled receptor activity"/>
    <property type="evidence" value="ECO:0007669"/>
    <property type="project" value="TreeGrafter"/>
</dbReference>
<dbReference type="Proteomes" id="UP001153069">
    <property type="component" value="Unassembled WGS sequence"/>
</dbReference>
<proteinExistence type="predicted"/>
<comment type="subcellular location">
    <subcellularLocation>
        <location evidence="1">Membrane</location>
        <topology evidence="1">Multi-pass membrane protein</topology>
    </subcellularLocation>
</comment>
<feature type="transmembrane region" description="Helical" evidence="6">
    <location>
        <begin position="712"/>
        <end position="733"/>
    </location>
</feature>
<protein>
    <recommendedName>
        <fullName evidence="7">PA domain-containing protein</fullName>
    </recommendedName>
</protein>
<feature type="domain" description="PA" evidence="7">
    <location>
        <begin position="247"/>
        <end position="341"/>
    </location>
</feature>
<feature type="compositionally biased region" description="Acidic residues" evidence="5">
    <location>
        <begin position="868"/>
        <end position="880"/>
    </location>
</feature>
<keyword evidence="2 6" id="KW-0812">Transmembrane</keyword>
<sequence>MPKRQRVRVKEGKYSSNNTTTMAGRQQLLPFIAVILLFSPWSLAQEPADVHFFAECRGDNGGCWVLDYYCRISEGACVPCPNEGVAVTEDDCILDNSQHASNWNNTSNSSTTLDVQSCVDSCIKPQAGDDCSESNSCDERQSFCNYDAILTTITNYTEEDEMGELVLQQQEEEEQTGTCQPCYQDVTECVQNPSIHNTFGQEECLLCDDRTCFPMHFTIVEETTSIDNTTTIINSMALRGSPPSVVHGPLVDCTNLIYDGQETCDNHSPNKDAICLVNDKTRNTLYIDVIRKCEALGGIGVVFYGDYEPRTPNNQTWTGNTNFETADIPSVSISYNDAERLQQQIVLGSGPWLSINATMKDNTVITSGVMAEGFCRSCPTDDDGNPDPLACFFNRQDVGRVTAQKAIESCARTCASELVFPECKFCPDDVTGAFDFGSSDENKCHFCPNNDVLYPDKEFPLFGQGIYCWQVQKLFETARIDADSTNCQLAQMMNYVCGCAGPGYAGASTNTKKALLAWLPRVMAILSLLGSSYIIYDAYKEDHQKVMNQLLIVLSVFDILGSIGYALTTLPMPEDDPYGPFYGAHGNQGTCTAQAFLIQMGTISAYINVSLAVYYFLVITYGWQEERARSIRPVLFGVPLLVGFTFAFAGIPFYGSLVLWCNNTASYWPDIPVAVAIGLATMVMGTMCFSVYQTEQRASKWRSGASRLPSRVFWQSFWYLMAFYVTWPVYLALQYSWASGSSFTRYGWTLAAATMVPLQGFWNFFVYIKPRYMNQAMQSIRRSLGPRTSLPTRATSSGFSGIWSKLWSGDHHKSNNSNGVNPPAIHFSGISDDADSNQRGTSSGDNENTVTTHDVSNNHKVSSAVEAAECDEEEAKVELE</sequence>
<dbReference type="GO" id="GO:0007189">
    <property type="term" value="P:adenylate cyclase-activating G protein-coupled receptor signaling pathway"/>
    <property type="evidence" value="ECO:0007669"/>
    <property type="project" value="TreeGrafter"/>
</dbReference>
<feature type="transmembrane region" description="Helical" evidence="6">
    <location>
        <begin position="635"/>
        <end position="659"/>
    </location>
</feature>
<dbReference type="PANTHER" id="PTHR23112:SF0">
    <property type="entry name" value="TRANSMEMBRANE PROTEIN 116"/>
    <property type="match status" value="1"/>
</dbReference>
<dbReference type="EMBL" id="CAICTM010000301">
    <property type="protein sequence ID" value="CAB9507343.1"/>
    <property type="molecule type" value="Genomic_DNA"/>
</dbReference>
<feature type="transmembrane region" description="Helical" evidence="6">
    <location>
        <begin position="515"/>
        <end position="536"/>
    </location>
</feature>
<accession>A0A9N8HEG0</accession>
<reference evidence="8" key="1">
    <citation type="submission" date="2020-06" db="EMBL/GenBank/DDBJ databases">
        <authorList>
            <consortium name="Plant Systems Biology data submission"/>
        </authorList>
    </citation>
    <scope>NUCLEOTIDE SEQUENCE</scope>
    <source>
        <strain evidence="8">D6</strain>
    </source>
</reference>
<evidence type="ECO:0000256" key="6">
    <source>
        <dbReference type="SAM" id="Phobius"/>
    </source>
</evidence>
<feature type="compositionally biased region" description="Polar residues" evidence="5">
    <location>
        <begin position="837"/>
        <end position="861"/>
    </location>
</feature>
<dbReference type="Gene3D" id="1.20.1070.10">
    <property type="entry name" value="Rhodopsin 7-helix transmembrane proteins"/>
    <property type="match status" value="1"/>
</dbReference>
<dbReference type="Pfam" id="PF02225">
    <property type="entry name" value="PA"/>
    <property type="match status" value="1"/>
</dbReference>
<dbReference type="CDD" id="cd00538">
    <property type="entry name" value="PA"/>
    <property type="match status" value="1"/>
</dbReference>
<dbReference type="AlphaFoldDB" id="A0A9N8HEG0"/>
<evidence type="ECO:0000313" key="8">
    <source>
        <dbReference type="EMBL" id="CAB9507343.1"/>
    </source>
</evidence>
<dbReference type="SUPFAM" id="SSF52025">
    <property type="entry name" value="PA domain"/>
    <property type="match status" value="1"/>
</dbReference>
<dbReference type="InterPro" id="IPR046450">
    <property type="entry name" value="PA_dom_sf"/>
</dbReference>
<name>A0A9N8HEG0_9STRA</name>
<evidence type="ECO:0000259" key="7">
    <source>
        <dbReference type="Pfam" id="PF02225"/>
    </source>
</evidence>
<dbReference type="InterPro" id="IPR003137">
    <property type="entry name" value="PA_domain"/>
</dbReference>
<dbReference type="GO" id="GO:0005886">
    <property type="term" value="C:plasma membrane"/>
    <property type="evidence" value="ECO:0007669"/>
    <property type="project" value="TreeGrafter"/>
</dbReference>
<dbReference type="OrthoDB" id="44002at2759"/>
<evidence type="ECO:0000256" key="5">
    <source>
        <dbReference type="SAM" id="MobiDB-lite"/>
    </source>
</evidence>
<feature type="transmembrane region" description="Helical" evidence="6">
    <location>
        <begin position="548"/>
        <end position="567"/>
    </location>
</feature>
<feature type="transmembrane region" description="Helical" evidence="6">
    <location>
        <begin position="671"/>
        <end position="692"/>
    </location>
</feature>
<keyword evidence="9" id="KW-1185">Reference proteome</keyword>
<dbReference type="PANTHER" id="PTHR23112">
    <property type="entry name" value="G PROTEIN-COUPLED RECEPTOR 157-RELATED"/>
    <property type="match status" value="1"/>
</dbReference>
<organism evidence="8 9">
    <name type="scientific">Seminavis robusta</name>
    <dbReference type="NCBI Taxonomy" id="568900"/>
    <lineage>
        <taxon>Eukaryota</taxon>
        <taxon>Sar</taxon>
        <taxon>Stramenopiles</taxon>
        <taxon>Ochrophyta</taxon>
        <taxon>Bacillariophyta</taxon>
        <taxon>Bacillariophyceae</taxon>
        <taxon>Bacillariophycidae</taxon>
        <taxon>Naviculales</taxon>
        <taxon>Naviculaceae</taxon>
        <taxon>Seminavis</taxon>
    </lineage>
</organism>
<evidence type="ECO:0000256" key="1">
    <source>
        <dbReference type="ARBA" id="ARBA00004141"/>
    </source>
</evidence>
<comment type="caution">
    <text evidence="8">The sequence shown here is derived from an EMBL/GenBank/DDBJ whole genome shotgun (WGS) entry which is preliminary data.</text>
</comment>
<feature type="transmembrane region" description="Helical" evidence="6">
    <location>
        <begin position="745"/>
        <end position="768"/>
    </location>
</feature>
<gene>
    <name evidence="8" type="ORF">SEMRO_302_G112180.1</name>
</gene>
<keyword evidence="3 6" id="KW-1133">Transmembrane helix</keyword>
<evidence type="ECO:0000256" key="4">
    <source>
        <dbReference type="ARBA" id="ARBA00023136"/>
    </source>
</evidence>
<evidence type="ECO:0000256" key="2">
    <source>
        <dbReference type="ARBA" id="ARBA00022692"/>
    </source>
</evidence>
<dbReference type="Gene3D" id="3.50.30.30">
    <property type="match status" value="1"/>
</dbReference>
<keyword evidence="4 6" id="KW-0472">Membrane</keyword>
<feature type="transmembrane region" description="Helical" evidence="6">
    <location>
        <begin position="603"/>
        <end position="623"/>
    </location>
</feature>
<evidence type="ECO:0000313" key="9">
    <source>
        <dbReference type="Proteomes" id="UP001153069"/>
    </source>
</evidence>